<dbReference type="SUPFAM" id="SSF51445">
    <property type="entry name" value="(Trans)glycosidases"/>
    <property type="match status" value="1"/>
</dbReference>
<protein>
    <recommendedName>
        <fullName evidence="7">Glycoside hydrolase family 35 protein</fullName>
    </recommendedName>
</protein>
<evidence type="ECO:0000313" key="5">
    <source>
        <dbReference type="EMBL" id="KAG8631849.1"/>
    </source>
</evidence>
<evidence type="ECO:0000256" key="1">
    <source>
        <dbReference type="ARBA" id="ARBA00022801"/>
    </source>
</evidence>
<dbReference type="Proteomes" id="UP000809789">
    <property type="component" value="Unassembled WGS sequence"/>
</dbReference>
<feature type="domain" description="DUF5597" evidence="4">
    <location>
        <begin position="396"/>
        <end position="526"/>
    </location>
</feature>
<evidence type="ECO:0000259" key="4">
    <source>
        <dbReference type="Pfam" id="PF18120"/>
    </source>
</evidence>
<keyword evidence="1" id="KW-0378">Hydrolase</keyword>
<accession>A0A8K0L8S9</accession>
<keyword evidence="2" id="KW-0326">Glycosidase</keyword>
<sequence length="564" mass="62794">MSPPYLQRVADTQQLIVNGEPFLMLAGELQNSSLTSVEYMRETWQRLKDTNVNTALGCVTWEMIEPTEDSFDFSIIDQIILDARSHDMHLVLLWFGSFKNGISTYAPGWVKKDFKRFPRAKLSKAGAVLETADLVSIFHTEAQRADAKAFAKLMGHLKEIDEEHSTVLMVQVENETGLLGDSRDRSPAAEERFSQPVPTDLLDFLTTDYDQLHPALQSRLTTFKSTTHVPGQSSWADVFGPSPSTDEIFMAYHYTLYLEQVASAGLAAYPIPLYTNVWQNYFDVDSDPSSLSSPSIVGGGNQPGDYPSGGGVINVLDIWQRFAPSLAFIAPDVYLNDYTSSCDKYRHRNQALFIPEQRRDAFGARRIWTAYATFSALGVSPFGIDDERLVPATNPFTREYGLLNKVKHWLLEAQRRPGTAVGFYFDDMPVGGPDSSPVRTVEMEGWKLTIERSFVFGHPAPGAGMVVHLEGNRFLLVGYGFQVGFESLSPKATFTGILNFEEKEVVNGTELKTRRRLNGDETRSGKVAIMPSEDPDYGGFPICVTIPAVTGIAVVEPYALEEEK</sequence>
<dbReference type="Pfam" id="PF02449">
    <property type="entry name" value="Glyco_hydro_42"/>
    <property type="match status" value="1"/>
</dbReference>
<dbReference type="GO" id="GO:0005975">
    <property type="term" value="P:carbohydrate metabolic process"/>
    <property type="evidence" value="ECO:0007669"/>
    <property type="project" value="InterPro"/>
</dbReference>
<dbReference type="EMBL" id="JAESVG020000001">
    <property type="protein sequence ID" value="KAG8631849.1"/>
    <property type="molecule type" value="Genomic_DNA"/>
</dbReference>
<comment type="caution">
    <text evidence="5">The sequence shown here is derived from an EMBL/GenBank/DDBJ whole genome shotgun (WGS) entry which is preliminary data.</text>
</comment>
<proteinExistence type="predicted"/>
<dbReference type="AlphaFoldDB" id="A0A8K0L8S9"/>
<evidence type="ECO:0008006" key="7">
    <source>
        <dbReference type="Google" id="ProtNLM"/>
    </source>
</evidence>
<dbReference type="Gene3D" id="3.20.20.80">
    <property type="entry name" value="Glycosidases"/>
    <property type="match status" value="1"/>
</dbReference>
<dbReference type="InterPro" id="IPR040719">
    <property type="entry name" value="DUF5597"/>
</dbReference>
<dbReference type="Pfam" id="PF18120">
    <property type="entry name" value="DUF5597"/>
    <property type="match status" value="1"/>
</dbReference>
<evidence type="ECO:0000259" key="3">
    <source>
        <dbReference type="Pfam" id="PF02449"/>
    </source>
</evidence>
<keyword evidence="6" id="KW-1185">Reference proteome</keyword>
<dbReference type="InterPro" id="IPR017853">
    <property type="entry name" value="GH"/>
</dbReference>
<name>A0A8K0L8S9_9PEZI</name>
<dbReference type="GO" id="GO:0009341">
    <property type="term" value="C:beta-galactosidase complex"/>
    <property type="evidence" value="ECO:0007669"/>
    <property type="project" value="InterPro"/>
</dbReference>
<gene>
    <name evidence="5" type="ORF">KVT40_000989</name>
</gene>
<evidence type="ECO:0000256" key="2">
    <source>
        <dbReference type="ARBA" id="ARBA00023295"/>
    </source>
</evidence>
<dbReference type="GO" id="GO:0004565">
    <property type="term" value="F:beta-galactosidase activity"/>
    <property type="evidence" value="ECO:0007669"/>
    <property type="project" value="InterPro"/>
</dbReference>
<dbReference type="OrthoDB" id="1657402at2759"/>
<evidence type="ECO:0000313" key="6">
    <source>
        <dbReference type="Proteomes" id="UP000809789"/>
    </source>
</evidence>
<dbReference type="InterPro" id="IPR013529">
    <property type="entry name" value="Glyco_hydro_42_N"/>
</dbReference>
<reference evidence="5" key="1">
    <citation type="submission" date="2021-07" db="EMBL/GenBank/DDBJ databases">
        <title>Elsinoe batatas strain:CRI-CJ2 Genome sequencing and assembly.</title>
        <authorList>
            <person name="Huang L."/>
        </authorList>
    </citation>
    <scope>NUCLEOTIDE SEQUENCE</scope>
    <source>
        <strain evidence="5">CRI-CJ2</strain>
    </source>
</reference>
<organism evidence="5 6">
    <name type="scientific">Elsinoe batatas</name>
    <dbReference type="NCBI Taxonomy" id="2601811"/>
    <lineage>
        <taxon>Eukaryota</taxon>
        <taxon>Fungi</taxon>
        <taxon>Dikarya</taxon>
        <taxon>Ascomycota</taxon>
        <taxon>Pezizomycotina</taxon>
        <taxon>Dothideomycetes</taxon>
        <taxon>Dothideomycetidae</taxon>
        <taxon>Myriangiales</taxon>
        <taxon>Elsinoaceae</taxon>
        <taxon>Elsinoe</taxon>
    </lineage>
</organism>
<feature type="domain" description="Glycoside hydrolase family 42 N-terminal" evidence="3">
    <location>
        <begin position="38"/>
        <end position="245"/>
    </location>
</feature>
<dbReference type="FunFam" id="3.20.20.80:FF:000135">
    <property type="entry name" value="Beta-galactosidase, putative, bgl35A"/>
    <property type="match status" value="1"/>
</dbReference>
<dbReference type="Gene3D" id="2.60.220.20">
    <property type="entry name" value="putative beta-Galactosidase from caulobacter crescentus"/>
    <property type="match status" value="1"/>
</dbReference>